<protein>
    <submittedName>
        <fullName evidence="1">Uncharacterized protein</fullName>
    </submittedName>
</protein>
<dbReference type="InParanoid" id="A0A409YLQ9"/>
<comment type="caution">
    <text evidence="1">The sequence shown here is derived from an EMBL/GenBank/DDBJ whole genome shotgun (WGS) entry which is preliminary data.</text>
</comment>
<dbReference type="PANTHER" id="PTHR31912">
    <property type="entry name" value="IP13529P"/>
    <property type="match status" value="1"/>
</dbReference>
<sequence>MGRGGRPPTSPLPDFIEVSPDGKKVRCKTCQAGRPNKEAWIQKRNLPEHLKSDLHNDSVNAQAINLAKQETLKQLRLDQELEQRQFAKLPLPVAHSSPVRSSLKTSPAEQEMWDDFMCSNMVFDAGTDPGLAAAEERRRLAEETVEFGLWHTSTQEENIGSDLPPDLWPDNEEEDILAELIKNANLGTSDIDDLLGGTDEGHSKPVASEAWFPYESKTMFLLDTLDNLPRTRISNSLMSVILWILKETGARDVPSLNHLRHVQTLLRASGVPTLQRKSPKGNVYSINDPRTLVAMDWANPSVCEEIRLYPVIPVDGAISEVYHAEKWRTVDRHTLSPMYDAGNNKHYYIDEVASLKNGNYIIPLRWLQYSDGRIVAEAFAITLDEQGLAAVQDSKTVLVQASDLSNNFLDLVDQRLIPDWDETAIKKGFPASMPNPDRALAEGDPLYTSWIDIFGDDVSGNRSKSWNKHWNIYFSHRNLPRKLLQQEFHVHFVSTSPVASIPEQFHGIKGLLE</sequence>
<evidence type="ECO:0000313" key="2">
    <source>
        <dbReference type="Proteomes" id="UP000284706"/>
    </source>
</evidence>
<dbReference type="OrthoDB" id="2506088at2759"/>
<evidence type="ECO:0000313" key="1">
    <source>
        <dbReference type="EMBL" id="PPR03970.1"/>
    </source>
</evidence>
<dbReference type="PANTHER" id="PTHR31912:SF34">
    <property type="entry name" value="NOTOCHORD-RELATED PROTEIN"/>
    <property type="match status" value="1"/>
</dbReference>
<keyword evidence="2" id="KW-1185">Reference proteome</keyword>
<dbReference type="Proteomes" id="UP000284706">
    <property type="component" value="Unassembled WGS sequence"/>
</dbReference>
<dbReference type="AlphaFoldDB" id="A0A409YLQ9"/>
<name>A0A409YLQ9_9AGAR</name>
<accession>A0A409YLQ9</accession>
<reference evidence="1 2" key="1">
    <citation type="journal article" date="2018" name="Evol. Lett.">
        <title>Horizontal gene cluster transfer increased hallucinogenic mushroom diversity.</title>
        <authorList>
            <person name="Reynolds H.T."/>
            <person name="Vijayakumar V."/>
            <person name="Gluck-Thaler E."/>
            <person name="Korotkin H.B."/>
            <person name="Matheny P.B."/>
            <person name="Slot J.C."/>
        </authorList>
    </citation>
    <scope>NUCLEOTIDE SEQUENCE [LARGE SCALE GENOMIC DNA]</scope>
    <source>
        <strain evidence="1 2">SRW20</strain>
    </source>
</reference>
<proteinExistence type="predicted"/>
<organism evidence="1 2">
    <name type="scientific">Gymnopilus dilepis</name>
    <dbReference type="NCBI Taxonomy" id="231916"/>
    <lineage>
        <taxon>Eukaryota</taxon>
        <taxon>Fungi</taxon>
        <taxon>Dikarya</taxon>
        <taxon>Basidiomycota</taxon>
        <taxon>Agaricomycotina</taxon>
        <taxon>Agaricomycetes</taxon>
        <taxon>Agaricomycetidae</taxon>
        <taxon>Agaricales</taxon>
        <taxon>Agaricineae</taxon>
        <taxon>Hymenogastraceae</taxon>
        <taxon>Gymnopilus</taxon>
    </lineage>
</organism>
<dbReference type="STRING" id="231916.A0A409YLQ9"/>
<dbReference type="EMBL" id="NHYE01000685">
    <property type="protein sequence ID" value="PPR03970.1"/>
    <property type="molecule type" value="Genomic_DNA"/>
</dbReference>
<gene>
    <name evidence="1" type="ORF">CVT26_001073</name>
</gene>